<gene>
    <name evidence="16 17 18 19" type="primary">ZNF438</name>
</gene>
<dbReference type="RefSeq" id="XP_030055077.1">
    <property type="nucleotide sequence ID" value="XM_030199217.1"/>
</dbReference>
<dbReference type="GO" id="GO:0008270">
    <property type="term" value="F:zinc ion binding"/>
    <property type="evidence" value="ECO:0007669"/>
    <property type="project" value="UniProtKB-KW"/>
</dbReference>
<feature type="compositionally biased region" description="Polar residues" evidence="13">
    <location>
        <begin position="252"/>
        <end position="261"/>
    </location>
</feature>
<feature type="compositionally biased region" description="Basic and acidic residues" evidence="13">
    <location>
        <begin position="263"/>
        <end position="274"/>
    </location>
</feature>
<dbReference type="SMART" id="SM00355">
    <property type="entry name" value="ZnF_C2H2"/>
    <property type="match status" value="6"/>
</dbReference>
<dbReference type="RefSeq" id="XP_030055069.1">
    <property type="nucleotide sequence ID" value="XM_030199209.1"/>
</dbReference>
<proteinExistence type="predicted"/>
<organism evidence="15 16">
    <name type="scientific">Microcaecilia unicolor</name>
    <dbReference type="NCBI Taxonomy" id="1415580"/>
    <lineage>
        <taxon>Eukaryota</taxon>
        <taxon>Metazoa</taxon>
        <taxon>Chordata</taxon>
        <taxon>Craniata</taxon>
        <taxon>Vertebrata</taxon>
        <taxon>Euteleostomi</taxon>
        <taxon>Amphibia</taxon>
        <taxon>Gymnophiona</taxon>
        <taxon>Siphonopidae</taxon>
        <taxon>Microcaecilia</taxon>
    </lineage>
</organism>
<dbReference type="FunFam" id="3.30.160.60:FF:000946">
    <property type="entry name" value="Zinc finger protein 438"/>
    <property type="match status" value="1"/>
</dbReference>
<keyword evidence="8" id="KW-0238">DNA-binding</keyword>
<evidence type="ECO:0000256" key="4">
    <source>
        <dbReference type="ARBA" id="ARBA00022737"/>
    </source>
</evidence>
<evidence type="ECO:0000313" key="16">
    <source>
        <dbReference type="RefSeq" id="XP_030055055.1"/>
    </source>
</evidence>
<dbReference type="GO" id="GO:0000981">
    <property type="term" value="F:DNA-binding transcription factor activity, RNA polymerase II-specific"/>
    <property type="evidence" value="ECO:0007669"/>
    <property type="project" value="TreeGrafter"/>
</dbReference>
<evidence type="ECO:0000256" key="9">
    <source>
        <dbReference type="ARBA" id="ARBA00023163"/>
    </source>
</evidence>
<evidence type="ECO:0000256" key="1">
    <source>
        <dbReference type="ARBA" id="ARBA00004123"/>
    </source>
</evidence>
<dbReference type="InterPro" id="IPR013087">
    <property type="entry name" value="Znf_C2H2_type"/>
</dbReference>
<dbReference type="KEGG" id="muo:115467321"/>
<evidence type="ECO:0000256" key="2">
    <source>
        <dbReference type="ARBA" id="ARBA00022491"/>
    </source>
</evidence>
<sequence>MLLLQRNCVAQKAMLDQEAQESFAAKTASPDKELVSGALHGRKGVQNKIQFRTIAPKLDPKVMSSGILSCPLTSLPDIHSQPVSGVNSKPLVVPAQNYALMQVAGQEGTFSLVALPQISPAMATQQIQQPNKSLSENIKLPIPRYQPTRLKKSDKKTTQSSNLDVPSKFFTLSQTSTQTHLLTTTLPLQSEVISNPDASEQVILIDPGSTEITVATLLTENSGKAAPSSLNKTEEAEARNSGSVTLKELSSEPVNTNNFMKNNLDKVDQNRDTSNDSAVQCEKSKESSFDSTNVNVLSPSMFGNAVQFIPSATPKGKLPILPYSKMKNTICSKPVQKSDIVDVSASWSKSESGKLTSFLKNSNVTTKVSDKLLALVLDQISAQTTCESVCHPATKFDKDYFKKISSAAKRRGRKRKPPDEVLAFHAKRKKYVVKLRENKNSIRVDSHEPKAVTSKKYRSIMPKPIVVQALAAPVVQTQTPQYMEQKLIWNYSPASRHFSSKQNVGTKVGSVCQSPSFLSKSWHKCHVCNHNFQFKHHLQAHMNTHTNRRPYNCRLCRKAYMHSGSLSTHMKLHHSESRPKKLMHCEFCTKVFGHIKVYFGHLKEVHRVLISTETSVVPQEQHDAIEGSEQEVVKVEEEGIIVERKENFCAEEEMFHNPTDNIKLLIRCGRCQITTPTFADMKLHLLYVHGQNIQGSVNEANLQNSRGSQEELVKHVTHCWKQLNERRHLFMCGSCEDEFYSISKLRKHLYLCHQNNSGMFPESKATQSGNQIPVTELQNGSLAIQKEEVQFKCKSGFSCVLCKQILSNRRELLLHWQKQHNCEDPSFLWTVFSLFFKQNN</sequence>
<keyword evidence="3" id="KW-0479">Metal-binding</keyword>
<keyword evidence="4" id="KW-0677">Repeat</keyword>
<dbReference type="RefSeq" id="XP_030055060.1">
    <property type="nucleotide sequence ID" value="XM_030199200.1"/>
</dbReference>
<dbReference type="PROSITE" id="PS00028">
    <property type="entry name" value="ZINC_FINGER_C2H2_1"/>
    <property type="match status" value="5"/>
</dbReference>
<evidence type="ECO:0000313" key="15">
    <source>
        <dbReference type="Proteomes" id="UP000515156"/>
    </source>
</evidence>
<evidence type="ECO:0000256" key="13">
    <source>
        <dbReference type="SAM" id="MobiDB-lite"/>
    </source>
</evidence>
<dbReference type="GO" id="GO:0000977">
    <property type="term" value="F:RNA polymerase II transcription regulatory region sequence-specific DNA binding"/>
    <property type="evidence" value="ECO:0007669"/>
    <property type="project" value="TreeGrafter"/>
</dbReference>
<dbReference type="PROSITE" id="PS50157">
    <property type="entry name" value="ZINC_FINGER_C2H2_2"/>
    <property type="match status" value="4"/>
</dbReference>
<dbReference type="SUPFAM" id="SSF57667">
    <property type="entry name" value="beta-beta-alpha zinc fingers"/>
    <property type="match status" value="1"/>
</dbReference>
<evidence type="ECO:0000313" key="19">
    <source>
        <dbReference type="RefSeq" id="XP_030055077.1"/>
    </source>
</evidence>
<feature type="region of interest" description="Disordered" evidence="13">
    <location>
        <begin position="224"/>
        <end position="276"/>
    </location>
</feature>
<dbReference type="GO" id="GO:0005634">
    <property type="term" value="C:nucleus"/>
    <property type="evidence" value="ECO:0007669"/>
    <property type="project" value="UniProtKB-SubCell"/>
</dbReference>
<dbReference type="Proteomes" id="UP000515156">
    <property type="component" value="Chromosome 1"/>
</dbReference>
<dbReference type="CTD" id="220929"/>
<keyword evidence="10" id="KW-0539">Nucleus</keyword>
<evidence type="ECO:0000256" key="5">
    <source>
        <dbReference type="ARBA" id="ARBA00022771"/>
    </source>
</evidence>
<evidence type="ECO:0000259" key="14">
    <source>
        <dbReference type="PROSITE" id="PS50157"/>
    </source>
</evidence>
<dbReference type="AlphaFoldDB" id="A0A6P7XWH4"/>
<dbReference type="PANTHER" id="PTHR24409">
    <property type="entry name" value="ZINC FINGER PROTEIN 142"/>
    <property type="match status" value="1"/>
</dbReference>
<feature type="domain" description="C2H2-type" evidence="14">
    <location>
        <begin position="551"/>
        <end position="579"/>
    </location>
</feature>
<feature type="domain" description="C2H2-type" evidence="14">
    <location>
        <begin position="523"/>
        <end position="550"/>
    </location>
</feature>
<dbReference type="OrthoDB" id="3437960at2759"/>
<evidence type="ECO:0000256" key="6">
    <source>
        <dbReference type="ARBA" id="ARBA00022833"/>
    </source>
</evidence>
<name>A0A6P7XWH4_9AMPH</name>
<feature type="domain" description="C2H2-type" evidence="14">
    <location>
        <begin position="730"/>
        <end position="758"/>
    </location>
</feature>
<evidence type="ECO:0000256" key="7">
    <source>
        <dbReference type="ARBA" id="ARBA00023015"/>
    </source>
</evidence>
<keyword evidence="7" id="KW-0805">Transcription regulation</keyword>
<protein>
    <recommendedName>
        <fullName evidence="11">Zinc finger protein 438</fullName>
    </recommendedName>
</protein>
<evidence type="ECO:0000256" key="3">
    <source>
        <dbReference type="ARBA" id="ARBA00022723"/>
    </source>
</evidence>
<dbReference type="Gene3D" id="3.30.160.60">
    <property type="entry name" value="Classic Zinc Finger"/>
    <property type="match status" value="2"/>
</dbReference>
<reference evidence="16 17" key="1">
    <citation type="submission" date="2025-04" db="UniProtKB">
        <authorList>
            <consortium name="RefSeq"/>
        </authorList>
    </citation>
    <scope>IDENTIFICATION</scope>
</reference>
<evidence type="ECO:0000256" key="12">
    <source>
        <dbReference type="PROSITE-ProRule" id="PRU00042"/>
    </source>
</evidence>
<evidence type="ECO:0000313" key="18">
    <source>
        <dbReference type="RefSeq" id="XP_030055069.1"/>
    </source>
</evidence>
<keyword evidence="6" id="KW-0862">Zinc</keyword>
<dbReference type="PANTHER" id="PTHR24409:SF319">
    <property type="entry name" value="ZINC FINGER PROTEIN 438"/>
    <property type="match status" value="1"/>
</dbReference>
<keyword evidence="15" id="KW-1185">Reference proteome</keyword>
<feature type="domain" description="C2H2-type" evidence="14">
    <location>
        <begin position="797"/>
        <end position="825"/>
    </location>
</feature>
<evidence type="ECO:0000256" key="8">
    <source>
        <dbReference type="ARBA" id="ARBA00023125"/>
    </source>
</evidence>
<dbReference type="FunFam" id="3.30.160.60:FF:003312">
    <property type="entry name" value="Zinc finger protein 438"/>
    <property type="match status" value="1"/>
</dbReference>
<evidence type="ECO:0000256" key="10">
    <source>
        <dbReference type="ARBA" id="ARBA00023242"/>
    </source>
</evidence>
<keyword evidence="9" id="KW-0804">Transcription</keyword>
<evidence type="ECO:0000256" key="11">
    <source>
        <dbReference type="ARBA" id="ARBA00067846"/>
    </source>
</evidence>
<dbReference type="RefSeq" id="XP_030055055.1">
    <property type="nucleotide sequence ID" value="XM_030199195.1"/>
</dbReference>
<evidence type="ECO:0000313" key="17">
    <source>
        <dbReference type="RefSeq" id="XP_030055060.1"/>
    </source>
</evidence>
<dbReference type="GeneID" id="115467321"/>
<accession>A0A6P7XWH4</accession>
<keyword evidence="5 12" id="KW-0863">Zinc-finger</keyword>
<comment type="subcellular location">
    <subcellularLocation>
        <location evidence="1">Nucleus</location>
    </subcellularLocation>
</comment>
<dbReference type="InterPro" id="IPR036236">
    <property type="entry name" value="Znf_C2H2_sf"/>
</dbReference>
<keyword evidence="2" id="KW-0678">Repressor</keyword>